<dbReference type="GO" id="GO:0005737">
    <property type="term" value="C:cytoplasm"/>
    <property type="evidence" value="ECO:0007669"/>
    <property type="project" value="UniProtKB-SubCell"/>
</dbReference>
<feature type="domain" description="Cyclin-D1-binding protein 1-like C-terminal" evidence="9">
    <location>
        <begin position="229"/>
        <end position="329"/>
    </location>
</feature>
<evidence type="ECO:0000256" key="6">
    <source>
        <dbReference type="ARBA" id="ARBA00023306"/>
    </source>
</evidence>
<dbReference type="InterPro" id="IPR026907">
    <property type="entry name" value="GCIP-like"/>
</dbReference>
<keyword evidence="11" id="KW-1185">Reference proteome</keyword>
<evidence type="ECO:0000256" key="3">
    <source>
        <dbReference type="ARBA" id="ARBA00008940"/>
    </source>
</evidence>
<organism evidence="10 11">
    <name type="scientific">Skeletonema marinoi</name>
    <dbReference type="NCBI Taxonomy" id="267567"/>
    <lineage>
        <taxon>Eukaryota</taxon>
        <taxon>Sar</taxon>
        <taxon>Stramenopiles</taxon>
        <taxon>Ochrophyta</taxon>
        <taxon>Bacillariophyta</taxon>
        <taxon>Coscinodiscophyceae</taxon>
        <taxon>Thalassiosirophycidae</taxon>
        <taxon>Thalassiosirales</taxon>
        <taxon>Skeletonemataceae</taxon>
        <taxon>Skeletonema</taxon>
        <taxon>Skeletonema marinoi-dohrnii complex</taxon>
    </lineage>
</organism>
<name>A0AAD8YDW6_9STRA</name>
<dbReference type="InterPro" id="IPR049317">
    <property type="entry name" value="GCIP-like_N"/>
</dbReference>
<dbReference type="AlphaFoldDB" id="A0AAD8YDW6"/>
<evidence type="ECO:0000256" key="7">
    <source>
        <dbReference type="SAM" id="MobiDB-lite"/>
    </source>
</evidence>
<keyword evidence="5" id="KW-0539">Nucleus</keyword>
<feature type="domain" description="Cyclin-D1-binding protein 1-like N-terminal" evidence="8">
    <location>
        <begin position="176"/>
        <end position="223"/>
    </location>
</feature>
<evidence type="ECO:0000313" key="10">
    <source>
        <dbReference type="EMBL" id="KAK1744392.1"/>
    </source>
</evidence>
<proteinExistence type="inferred from homology"/>
<evidence type="ECO:0000313" key="11">
    <source>
        <dbReference type="Proteomes" id="UP001224775"/>
    </source>
</evidence>
<evidence type="ECO:0000259" key="8">
    <source>
        <dbReference type="Pfam" id="PF13324"/>
    </source>
</evidence>
<feature type="region of interest" description="Disordered" evidence="7">
    <location>
        <begin position="45"/>
        <end position="68"/>
    </location>
</feature>
<evidence type="ECO:0000256" key="1">
    <source>
        <dbReference type="ARBA" id="ARBA00004123"/>
    </source>
</evidence>
<keyword evidence="4" id="KW-0963">Cytoplasm</keyword>
<dbReference type="Pfam" id="PF13324">
    <property type="entry name" value="GCIP_N"/>
    <property type="match status" value="1"/>
</dbReference>
<gene>
    <name evidence="10" type="ORF">QTG54_004925</name>
</gene>
<sequence>MNAEVLESLTCLADTLTKLNEREYHTGTIDGDDTTKDITEATAAMSLSSQQSTPSSNEQQQQEEEQQTVGYWRSLPTEVTAAYQLLADGAEYIHATSTKYALVGKIDSHEGGNLALELRKGAQLIGTGTLLLFSPECGSSRSLRHYGGHIITTLIGRAYEDGSAQGNPNDGNNVGAQKTGAVWSACDGLRLKLPKGNRAAMRRELMIWVRDCNESIEEFDEMLALGPRDDDDDEEEEEQFSESEMKVARAAVNIMKCSKNTLGLVLKVCECVGESLDESTAGDENNKELLQLITNMHEVARRIGEGVTNFGVMLYPPLEASTNEEEFEQWQSTKASKTFRLDGEMDIPSLGSTSLGLQLEHQLHALAECVICIKKSELTTVTGEAIQTCYSEEVNDAVKKLMEAIPVRCKDSVGGVTSWCA</sequence>
<keyword evidence="6" id="KW-0131">Cell cycle</keyword>
<comment type="similarity">
    <text evidence="3">Belongs to the CCNDBP1 family.</text>
</comment>
<dbReference type="Pfam" id="PF20936">
    <property type="entry name" value="GCIP_C"/>
    <property type="match status" value="1"/>
</dbReference>
<reference evidence="10" key="1">
    <citation type="submission" date="2023-06" db="EMBL/GenBank/DDBJ databases">
        <title>Survivors Of The Sea: Transcriptome response of Skeletonema marinoi to long-term dormancy.</title>
        <authorList>
            <person name="Pinder M.I.M."/>
            <person name="Kourtchenko O."/>
            <person name="Robertson E.K."/>
            <person name="Larsson T."/>
            <person name="Maumus F."/>
            <person name="Osuna-Cruz C.M."/>
            <person name="Vancaester E."/>
            <person name="Stenow R."/>
            <person name="Vandepoele K."/>
            <person name="Ploug H."/>
            <person name="Bruchert V."/>
            <person name="Godhe A."/>
            <person name="Topel M."/>
        </authorList>
    </citation>
    <scope>NUCLEOTIDE SEQUENCE</scope>
    <source>
        <strain evidence="10">R05AC</strain>
    </source>
</reference>
<accession>A0AAD8YDW6</accession>
<feature type="compositionally biased region" description="Low complexity" evidence="7">
    <location>
        <begin position="46"/>
        <end position="60"/>
    </location>
</feature>
<dbReference type="Gene3D" id="1.20.1410.10">
    <property type="entry name" value="I/LWEQ domain"/>
    <property type="match status" value="1"/>
</dbReference>
<evidence type="ECO:0000256" key="4">
    <source>
        <dbReference type="ARBA" id="ARBA00022490"/>
    </source>
</evidence>
<evidence type="ECO:0000256" key="2">
    <source>
        <dbReference type="ARBA" id="ARBA00004496"/>
    </source>
</evidence>
<dbReference type="PANTHER" id="PTHR15492:SF1">
    <property type="entry name" value="CYCLIN-D1-BINDING PROTEIN 1"/>
    <property type="match status" value="1"/>
</dbReference>
<protein>
    <submittedName>
        <fullName evidence="10">Cyclin-D1-binding protein 1</fullName>
    </submittedName>
</protein>
<evidence type="ECO:0000256" key="5">
    <source>
        <dbReference type="ARBA" id="ARBA00023242"/>
    </source>
</evidence>
<evidence type="ECO:0000259" key="9">
    <source>
        <dbReference type="Pfam" id="PF20936"/>
    </source>
</evidence>
<comment type="caution">
    <text evidence="10">The sequence shown here is derived from an EMBL/GenBank/DDBJ whole genome shotgun (WGS) entry which is preliminary data.</text>
</comment>
<dbReference type="Proteomes" id="UP001224775">
    <property type="component" value="Unassembled WGS sequence"/>
</dbReference>
<dbReference type="GO" id="GO:0005634">
    <property type="term" value="C:nucleus"/>
    <property type="evidence" value="ECO:0007669"/>
    <property type="project" value="UniProtKB-SubCell"/>
</dbReference>
<dbReference type="PANTHER" id="PTHR15492">
    <property type="entry name" value="CYCLIN D1-BINDING PROTEIN 1"/>
    <property type="match status" value="1"/>
</dbReference>
<comment type="subcellular location">
    <subcellularLocation>
        <location evidence="2">Cytoplasm</location>
    </subcellularLocation>
    <subcellularLocation>
        <location evidence="1">Nucleus</location>
    </subcellularLocation>
</comment>
<dbReference type="InterPro" id="IPR049318">
    <property type="entry name" value="GCIP_C"/>
</dbReference>
<dbReference type="EMBL" id="JATAAI010000007">
    <property type="protein sequence ID" value="KAK1744392.1"/>
    <property type="molecule type" value="Genomic_DNA"/>
</dbReference>